<accession>A0AAN6YLJ1</accession>
<keyword evidence="1" id="KW-0694">RNA-binding</keyword>
<feature type="compositionally biased region" description="Acidic residues" evidence="2">
    <location>
        <begin position="20"/>
        <end position="41"/>
    </location>
</feature>
<evidence type="ECO:0000256" key="1">
    <source>
        <dbReference type="PROSITE-ProRule" id="PRU00176"/>
    </source>
</evidence>
<dbReference type="SUPFAM" id="SSF54928">
    <property type="entry name" value="RNA-binding domain, RBD"/>
    <property type="match status" value="1"/>
</dbReference>
<sequence length="830" mass="89265">MQPSQDAAEISDTIVVGGDYSDESQEGSDDSFDAYDEVDDGQEQKDEPGALADDYARTFDSPTKQEQQTAAAVQAQPDVPEASSESMNSPSTPDPILKSESPAHRPATSAQSPCRDPASTNGMTQPSPSPISQAESKTPAGHPSVPNGSPSPASSLPRPPLDELKDNSAHAPSPSGSPVAATTSITSANEDDAATVDIRKLVEDITARAATTPPPPASPKQATLASQAAPAGALNLSHHASLPPRPIVAQQPSHLPSNPQPHPSETGSHNIIPPSATSMSIANQTAPRGVHTFAGAPGTASEAVSSLPPIPPTTSSNASQRPVHPLPANVHPIPGASDASIHQFHAASTQQEWEVFMADEKQYTSEAKWEKFPDGSRIFIGNLSSERVSKREVFNVFHKFGRLAQISLKSAFGFVQYHTAEEGKVAIQNAQGIEMGGRKIHLEVSRTKKKEDRNRSPDRRDSRGGRDRYEGRDANWRRDDYRPGRSPSPRRNDVRNGNRDGFYPRDREVGNALDRRRSRSPPRFSRFENDSYRRRSPSPPRRAATAESDHLDLPRRYGNDIPDVQLLLLQEVDRDFVSWVQRVFNDRGLKTDVMFLSPRFPRDALVRRQVLEGVHAIVDLDFAAQTHAKLSIQVFSRSGGANVRFESYQGLEPSIAAELVLREKSKPIVSPVQPQAPYPRIPYGSGYPADPSAGYPYPYPHPQAPPLPAVAQPDLASMVGQLDNTSLQALLASLQTNQAPMGPQHGAHPGYHPAAAGPQVPQVDINLLLGNLRNAAASQPVPVPPTAHQGYAHAPGYMSSGGPVSPTGVGAAPNAAIVQNIMDQLKRAAQ</sequence>
<dbReference type="GO" id="GO:0003723">
    <property type="term" value="F:RNA binding"/>
    <property type="evidence" value="ECO:0007669"/>
    <property type="project" value="UniProtKB-UniRule"/>
</dbReference>
<feature type="compositionally biased region" description="Polar residues" evidence="2">
    <location>
        <begin position="108"/>
        <end position="136"/>
    </location>
</feature>
<evidence type="ECO:0000313" key="5">
    <source>
        <dbReference type="Proteomes" id="UP001301769"/>
    </source>
</evidence>
<dbReference type="EMBL" id="MU858053">
    <property type="protein sequence ID" value="KAK4218427.1"/>
    <property type="molecule type" value="Genomic_DNA"/>
</dbReference>
<dbReference type="Gene3D" id="3.30.70.330">
    <property type="match status" value="1"/>
</dbReference>
<dbReference type="InterPro" id="IPR035979">
    <property type="entry name" value="RBD_domain_sf"/>
</dbReference>
<feature type="region of interest" description="Disordered" evidence="2">
    <location>
        <begin position="1"/>
        <end position="276"/>
    </location>
</feature>
<feature type="compositionally biased region" description="Polar residues" evidence="2">
    <location>
        <begin position="174"/>
        <end position="188"/>
    </location>
</feature>
<feature type="domain" description="RRM" evidence="3">
    <location>
        <begin position="376"/>
        <end position="447"/>
    </location>
</feature>
<keyword evidence="5" id="KW-1185">Reference proteome</keyword>
<feature type="compositionally biased region" description="Low complexity" evidence="2">
    <location>
        <begin position="65"/>
        <end position="82"/>
    </location>
</feature>
<reference evidence="4" key="2">
    <citation type="submission" date="2023-05" db="EMBL/GenBank/DDBJ databases">
        <authorList>
            <consortium name="Lawrence Berkeley National Laboratory"/>
            <person name="Steindorff A."/>
            <person name="Hensen N."/>
            <person name="Bonometti L."/>
            <person name="Westerberg I."/>
            <person name="Brannstrom I.O."/>
            <person name="Guillou S."/>
            <person name="Cros-Aarteil S."/>
            <person name="Calhoun S."/>
            <person name="Haridas S."/>
            <person name="Kuo A."/>
            <person name="Mondo S."/>
            <person name="Pangilinan J."/>
            <person name="Riley R."/>
            <person name="Labutti K."/>
            <person name="Andreopoulos B."/>
            <person name="Lipzen A."/>
            <person name="Chen C."/>
            <person name="Yanf M."/>
            <person name="Daum C."/>
            <person name="Ng V."/>
            <person name="Clum A."/>
            <person name="Ohm R."/>
            <person name="Martin F."/>
            <person name="Silar P."/>
            <person name="Natvig D."/>
            <person name="Lalanne C."/>
            <person name="Gautier V."/>
            <person name="Ament-Velasquez S.L."/>
            <person name="Kruys A."/>
            <person name="Hutchinson M.I."/>
            <person name="Powell A.J."/>
            <person name="Barry K."/>
            <person name="Miller A.N."/>
            <person name="Grigoriev I.V."/>
            <person name="Debuchy R."/>
            <person name="Gladieux P."/>
            <person name="Thoren M.H."/>
            <person name="Johannesson H."/>
        </authorList>
    </citation>
    <scope>NUCLEOTIDE SEQUENCE</scope>
    <source>
        <strain evidence="4">PSN293</strain>
    </source>
</reference>
<evidence type="ECO:0000259" key="3">
    <source>
        <dbReference type="PROSITE" id="PS50102"/>
    </source>
</evidence>
<feature type="compositionally biased region" description="Basic and acidic residues" evidence="2">
    <location>
        <begin position="438"/>
        <end position="483"/>
    </location>
</feature>
<reference evidence="4" key="1">
    <citation type="journal article" date="2023" name="Mol. Phylogenet. Evol.">
        <title>Genome-scale phylogeny and comparative genomics of the fungal order Sordariales.</title>
        <authorList>
            <person name="Hensen N."/>
            <person name="Bonometti L."/>
            <person name="Westerberg I."/>
            <person name="Brannstrom I.O."/>
            <person name="Guillou S."/>
            <person name="Cros-Aarteil S."/>
            <person name="Calhoun S."/>
            <person name="Haridas S."/>
            <person name="Kuo A."/>
            <person name="Mondo S."/>
            <person name="Pangilinan J."/>
            <person name="Riley R."/>
            <person name="LaButti K."/>
            <person name="Andreopoulos B."/>
            <person name="Lipzen A."/>
            <person name="Chen C."/>
            <person name="Yan M."/>
            <person name="Daum C."/>
            <person name="Ng V."/>
            <person name="Clum A."/>
            <person name="Steindorff A."/>
            <person name="Ohm R.A."/>
            <person name="Martin F."/>
            <person name="Silar P."/>
            <person name="Natvig D.O."/>
            <person name="Lalanne C."/>
            <person name="Gautier V."/>
            <person name="Ament-Velasquez S.L."/>
            <person name="Kruys A."/>
            <person name="Hutchinson M.I."/>
            <person name="Powell A.J."/>
            <person name="Barry K."/>
            <person name="Miller A.N."/>
            <person name="Grigoriev I.V."/>
            <person name="Debuchy R."/>
            <person name="Gladieux P."/>
            <person name="Hiltunen Thoren M."/>
            <person name="Johannesson H."/>
        </authorList>
    </citation>
    <scope>NUCLEOTIDE SEQUENCE</scope>
    <source>
        <strain evidence="4">PSN293</strain>
    </source>
</reference>
<evidence type="ECO:0000256" key="2">
    <source>
        <dbReference type="SAM" id="MobiDB-lite"/>
    </source>
</evidence>
<dbReference type="InterPro" id="IPR000504">
    <property type="entry name" value="RRM_dom"/>
</dbReference>
<dbReference type="PROSITE" id="PS50102">
    <property type="entry name" value="RRM"/>
    <property type="match status" value="1"/>
</dbReference>
<dbReference type="Proteomes" id="UP001301769">
    <property type="component" value="Unassembled WGS sequence"/>
</dbReference>
<dbReference type="InterPro" id="IPR012677">
    <property type="entry name" value="Nucleotide-bd_a/b_plait_sf"/>
</dbReference>
<feature type="compositionally biased region" description="Basic and acidic residues" evidence="2">
    <location>
        <begin position="490"/>
        <end position="515"/>
    </location>
</feature>
<comment type="caution">
    <text evidence="4">The sequence shown here is derived from an EMBL/GenBank/DDBJ whole genome shotgun (WGS) entry which is preliminary data.</text>
</comment>
<dbReference type="PANTHER" id="PTHR23295">
    <property type="entry name" value="NUCLEAR RECEPTOR COACTIVATOR 5-RELATED"/>
    <property type="match status" value="1"/>
</dbReference>
<organism evidence="4 5">
    <name type="scientific">Rhypophila decipiens</name>
    <dbReference type="NCBI Taxonomy" id="261697"/>
    <lineage>
        <taxon>Eukaryota</taxon>
        <taxon>Fungi</taxon>
        <taxon>Dikarya</taxon>
        <taxon>Ascomycota</taxon>
        <taxon>Pezizomycotina</taxon>
        <taxon>Sordariomycetes</taxon>
        <taxon>Sordariomycetidae</taxon>
        <taxon>Sordariales</taxon>
        <taxon>Naviculisporaceae</taxon>
        <taxon>Rhypophila</taxon>
    </lineage>
</organism>
<feature type="region of interest" description="Disordered" evidence="2">
    <location>
        <begin position="289"/>
        <end position="325"/>
    </location>
</feature>
<dbReference type="AlphaFoldDB" id="A0AAN6YLJ1"/>
<feature type="compositionally biased region" description="Polar residues" evidence="2">
    <location>
        <begin position="250"/>
        <end position="276"/>
    </location>
</feature>
<proteinExistence type="predicted"/>
<evidence type="ECO:0000313" key="4">
    <source>
        <dbReference type="EMBL" id="KAK4218427.1"/>
    </source>
</evidence>
<feature type="compositionally biased region" description="Basic and acidic residues" evidence="2">
    <location>
        <begin position="197"/>
        <end position="206"/>
    </location>
</feature>
<name>A0AAN6YLJ1_9PEZI</name>
<gene>
    <name evidence="4" type="ORF">QBC37DRAFT_200096</name>
</gene>
<dbReference type="Pfam" id="PF00076">
    <property type="entry name" value="RRM_1"/>
    <property type="match status" value="1"/>
</dbReference>
<feature type="region of interest" description="Disordered" evidence="2">
    <location>
        <begin position="438"/>
        <end position="555"/>
    </location>
</feature>
<protein>
    <recommendedName>
        <fullName evidence="3">RRM domain-containing protein</fullName>
    </recommendedName>
</protein>
<dbReference type="InterPro" id="IPR052600">
    <property type="entry name" value="Nuc_rcpt_coact/corep"/>
</dbReference>
<dbReference type="PANTHER" id="PTHR23295:SF6">
    <property type="entry name" value="NEOSIN, ISOFORM A"/>
    <property type="match status" value="1"/>
</dbReference>
<dbReference type="SMART" id="SM00360">
    <property type="entry name" value="RRM"/>
    <property type="match status" value="1"/>
</dbReference>